<comment type="subcellular location">
    <subcellularLocation>
        <location evidence="1">Cell membrane</location>
        <topology evidence="1">Multi-pass membrane protein</topology>
    </subcellularLocation>
</comment>
<keyword evidence="8" id="KW-1185">Reference proteome</keyword>
<feature type="transmembrane region" description="Helical" evidence="6">
    <location>
        <begin position="120"/>
        <end position="145"/>
    </location>
</feature>
<gene>
    <name evidence="7" type="ORF">RSDT_0477</name>
</gene>
<evidence type="ECO:0000256" key="4">
    <source>
        <dbReference type="ARBA" id="ARBA00022989"/>
    </source>
</evidence>
<evidence type="ECO:0000256" key="5">
    <source>
        <dbReference type="ARBA" id="ARBA00023136"/>
    </source>
</evidence>
<dbReference type="GO" id="GO:0005886">
    <property type="term" value="C:plasma membrane"/>
    <property type="evidence" value="ECO:0007669"/>
    <property type="project" value="UniProtKB-SubCell"/>
</dbReference>
<feature type="transmembrane region" description="Helical" evidence="6">
    <location>
        <begin position="7"/>
        <end position="25"/>
    </location>
</feature>
<evidence type="ECO:0000256" key="2">
    <source>
        <dbReference type="ARBA" id="ARBA00022475"/>
    </source>
</evidence>
<evidence type="ECO:0000313" key="7">
    <source>
        <dbReference type="EMBL" id="BAV91989.1"/>
    </source>
</evidence>
<name>A0A1J1DTK5_9BACT</name>
<protein>
    <submittedName>
        <fullName evidence="7">Uncharacterized protein</fullName>
    </submittedName>
</protein>
<evidence type="ECO:0000256" key="1">
    <source>
        <dbReference type="ARBA" id="ARBA00004651"/>
    </source>
</evidence>
<feature type="transmembrane region" description="Helical" evidence="6">
    <location>
        <begin position="389"/>
        <end position="407"/>
    </location>
</feature>
<keyword evidence="4 6" id="KW-1133">Transmembrane helix</keyword>
<feature type="transmembrane region" description="Helical" evidence="6">
    <location>
        <begin position="165"/>
        <end position="185"/>
    </location>
</feature>
<accession>A0A1J1DTK5</accession>
<dbReference type="GO" id="GO:0016755">
    <property type="term" value="F:aminoacyltransferase activity"/>
    <property type="evidence" value="ECO:0007669"/>
    <property type="project" value="TreeGrafter"/>
</dbReference>
<evidence type="ECO:0000256" key="6">
    <source>
        <dbReference type="SAM" id="Phobius"/>
    </source>
</evidence>
<keyword evidence="2" id="KW-1003">Cell membrane</keyword>
<feature type="transmembrane region" description="Helical" evidence="6">
    <location>
        <begin position="45"/>
        <end position="70"/>
    </location>
</feature>
<feature type="transmembrane region" description="Helical" evidence="6">
    <location>
        <begin position="205"/>
        <end position="225"/>
    </location>
</feature>
<keyword evidence="5 6" id="KW-0472">Membrane</keyword>
<feature type="transmembrane region" description="Helical" evidence="6">
    <location>
        <begin position="487"/>
        <end position="506"/>
    </location>
</feature>
<reference evidence="7 8" key="1">
    <citation type="journal article" date="2017" name="ISME J.">
        <title>Genome of 'Ca. Desulfovibrio trichonymphae', an H2-oxidizing bacterium in a tripartite symbiotic system within a protist cell in the termite gut.</title>
        <authorList>
            <person name="Kuwahara H."/>
            <person name="Yuki M."/>
            <person name="Izawa K."/>
            <person name="Ohkuma M."/>
            <person name="Hongoh Y."/>
        </authorList>
    </citation>
    <scope>NUCLEOTIDE SEQUENCE [LARGE SCALE GENOMIC DNA]</scope>
    <source>
        <strain evidence="7 8">Rs-N31</strain>
    </source>
</reference>
<dbReference type="RefSeq" id="WP_096399517.1">
    <property type="nucleotide sequence ID" value="NZ_AP017368.1"/>
</dbReference>
<proteinExistence type="predicted"/>
<dbReference type="InterPro" id="IPR051211">
    <property type="entry name" value="PG_lysyltransferase"/>
</dbReference>
<dbReference type="EMBL" id="AP017368">
    <property type="protein sequence ID" value="BAV91989.1"/>
    <property type="molecule type" value="Genomic_DNA"/>
</dbReference>
<feature type="transmembrane region" description="Helical" evidence="6">
    <location>
        <begin position="413"/>
        <end position="432"/>
    </location>
</feature>
<dbReference type="OrthoDB" id="145485at2"/>
<keyword evidence="3 6" id="KW-0812">Transmembrane</keyword>
<dbReference type="PANTHER" id="PTHR34697:SF2">
    <property type="entry name" value="PHOSPHATIDYLGLYCEROL LYSYLTRANSFERASE"/>
    <property type="match status" value="1"/>
</dbReference>
<dbReference type="Proteomes" id="UP000242645">
    <property type="component" value="Chromosome"/>
</dbReference>
<feature type="transmembrane region" description="Helical" evidence="6">
    <location>
        <begin position="324"/>
        <end position="343"/>
    </location>
</feature>
<feature type="transmembrane region" description="Helical" evidence="6">
    <location>
        <begin position="444"/>
        <end position="467"/>
    </location>
</feature>
<feature type="transmembrane region" description="Helical" evidence="6">
    <location>
        <begin position="284"/>
        <end position="303"/>
    </location>
</feature>
<dbReference type="GO" id="GO:0055091">
    <property type="term" value="P:phospholipid homeostasis"/>
    <property type="evidence" value="ECO:0007669"/>
    <property type="project" value="TreeGrafter"/>
</dbReference>
<dbReference type="PANTHER" id="PTHR34697">
    <property type="entry name" value="PHOSPHATIDYLGLYCEROL LYSYLTRANSFERASE"/>
    <property type="match status" value="1"/>
</dbReference>
<dbReference type="KEGG" id="dtr:RSDT_0477"/>
<feature type="transmembrane region" description="Helical" evidence="6">
    <location>
        <begin position="82"/>
        <end position="100"/>
    </location>
</feature>
<evidence type="ECO:0000256" key="3">
    <source>
        <dbReference type="ARBA" id="ARBA00022692"/>
    </source>
</evidence>
<evidence type="ECO:0000313" key="8">
    <source>
        <dbReference type="Proteomes" id="UP000242645"/>
    </source>
</evidence>
<organism evidence="7 8">
    <name type="scientific">Candidatus Desulfovibrio trichonymphae</name>
    <dbReference type="NCBI Taxonomy" id="1725232"/>
    <lineage>
        <taxon>Bacteria</taxon>
        <taxon>Pseudomonadati</taxon>
        <taxon>Thermodesulfobacteriota</taxon>
        <taxon>Desulfovibrionia</taxon>
        <taxon>Desulfovibrionales</taxon>
        <taxon>Desulfovibrionaceae</taxon>
        <taxon>Desulfovibrio</taxon>
    </lineage>
</organism>
<dbReference type="AlphaFoldDB" id="A0A1J1DTK5"/>
<feature type="transmembrane region" description="Helical" evidence="6">
    <location>
        <begin position="363"/>
        <end position="382"/>
    </location>
</feature>
<sequence>MKKYLRYLGSALVAAIFLLAAYLLHHKLKAYSIAQIRASLSSISYARVGLSFLLMIVNYLILVGYDWLALKAICKKLPLPHVGLVSFVGQAVSYNFGALLGGTTVRWRFYSAWGFTLAEIVRLVLMLAVTFWVGALGLCGAIFMFAPPIIPEELLAKMPISDVRVLGLILFLFACSYLALCGAMRKPLHVFGREFVFPAPRIAAAQVVVAGVDIIVAASCMYVLLPDSIGVSFLDFLPGYLMAQIAVVLTHVPGGVGVFELVILHLTHTVHEQVVFAAVLVFRLVYYIIPLLAAAVLLAVYEARQARGVLREAGRRFSVLSHSIAAHAAFIGGVILLVSATLPALPGNVARLKAVFPAFVPDAAHFVCALSGAALLFVSCGLERRQTGAYTLAAVLLGLGMLGAVLKGLSWEAALMVSVVLLAVCLARRRFYCSSFFWEEPLPVYWLVGALGALGAVFLLGWCIYHPAWDKIASWGFEHPLNASRVFRAYVGIAAALPFCWAWRAIRRRGRRGALQ</sequence>